<proteinExistence type="predicted"/>
<dbReference type="HOGENOM" id="CLU_1645350_0_0_1"/>
<evidence type="ECO:0000313" key="4">
    <source>
        <dbReference type="Proteomes" id="UP000014760"/>
    </source>
</evidence>
<evidence type="ECO:0000313" key="3">
    <source>
        <dbReference type="EnsemblMetazoa" id="CapteP198857"/>
    </source>
</evidence>
<organism evidence="2">
    <name type="scientific">Capitella teleta</name>
    <name type="common">Polychaete worm</name>
    <dbReference type="NCBI Taxonomy" id="283909"/>
    <lineage>
        <taxon>Eukaryota</taxon>
        <taxon>Metazoa</taxon>
        <taxon>Spiralia</taxon>
        <taxon>Lophotrochozoa</taxon>
        <taxon>Annelida</taxon>
        <taxon>Polychaeta</taxon>
        <taxon>Sedentaria</taxon>
        <taxon>Scolecida</taxon>
        <taxon>Capitellidae</taxon>
        <taxon>Capitella</taxon>
    </lineage>
</organism>
<dbReference type="EnsemblMetazoa" id="CapteT198857">
    <property type="protein sequence ID" value="CapteP198857"/>
    <property type="gene ID" value="CapteG198857"/>
</dbReference>
<reference evidence="2 4" key="2">
    <citation type="journal article" date="2013" name="Nature">
        <title>Insights into bilaterian evolution from three spiralian genomes.</title>
        <authorList>
            <person name="Simakov O."/>
            <person name="Marletaz F."/>
            <person name="Cho S.J."/>
            <person name="Edsinger-Gonzales E."/>
            <person name="Havlak P."/>
            <person name="Hellsten U."/>
            <person name="Kuo D.H."/>
            <person name="Larsson T."/>
            <person name="Lv J."/>
            <person name="Arendt D."/>
            <person name="Savage R."/>
            <person name="Osoegawa K."/>
            <person name="de Jong P."/>
            <person name="Grimwood J."/>
            <person name="Chapman J.A."/>
            <person name="Shapiro H."/>
            <person name="Aerts A."/>
            <person name="Otillar R.P."/>
            <person name="Terry A.Y."/>
            <person name="Boore J.L."/>
            <person name="Grigoriev I.V."/>
            <person name="Lindberg D.R."/>
            <person name="Seaver E.C."/>
            <person name="Weisblat D.A."/>
            <person name="Putnam N.H."/>
            <person name="Rokhsar D.S."/>
        </authorList>
    </citation>
    <scope>NUCLEOTIDE SEQUENCE</scope>
    <source>
        <strain evidence="2 4">I ESC-2004</strain>
    </source>
</reference>
<evidence type="ECO:0000313" key="2">
    <source>
        <dbReference type="EMBL" id="ELT87481.1"/>
    </source>
</evidence>
<dbReference type="EMBL" id="KB312312">
    <property type="protein sequence ID" value="ELT87481.1"/>
    <property type="molecule type" value="Genomic_DNA"/>
</dbReference>
<feature type="compositionally biased region" description="Basic and acidic residues" evidence="1">
    <location>
        <begin position="128"/>
        <end position="143"/>
    </location>
</feature>
<keyword evidence="4" id="KW-1185">Reference proteome</keyword>
<dbReference type="Proteomes" id="UP000014760">
    <property type="component" value="Unassembled WGS sequence"/>
</dbReference>
<gene>
    <name evidence="2" type="ORF">CAPTEDRAFT_198857</name>
</gene>
<dbReference type="EMBL" id="AMQN01003620">
    <property type="status" value="NOT_ANNOTATED_CDS"/>
    <property type="molecule type" value="Genomic_DNA"/>
</dbReference>
<name>R7T423_CAPTE</name>
<reference evidence="3" key="3">
    <citation type="submission" date="2015-06" db="UniProtKB">
        <authorList>
            <consortium name="EnsemblMetazoa"/>
        </authorList>
    </citation>
    <scope>IDENTIFICATION</scope>
</reference>
<accession>R7T423</accession>
<sequence>MATNRHLSGSDGDKALSDVRSDLQSRAEKMQVLRVAFDKVTEHFSSEGGLSRRILLNVLTADRLREELSEELSYVYWSNPEELREAWEIYYSKEDRPLTELVCFRDNFNEIDICASPEFMEEINIVQEDGKHQALDEEDKQEKEDDYEKDASDDEESETEF</sequence>
<protein>
    <submittedName>
        <fullName evidence="2 3">Uncharacterized protein</fullName>
    </submittedName>
</protein>
<reference evidence="4" key="1">
    <citation type="submission" date="2012-12" db="EMBL/GenBank/DDBJ databases">
        <authorList>
            <person name="Hellsten U."/>
            <person name="Grimwood J."/>
            <person name="Chapman J.A."/>
            <person name="Shapiro H."/>
            <person name="Aerts A."/>
            <person name="Otillar R.P."/>
            <person name="Terry A.Y."/>
            <person name="Boore J.L."/>
            <person name="Simakov O."/>
            <person name="Marletaz F."/>
            <person name="Cho S.-J."/>
            <person name="Edsinger-Gonzales E."/>
            <person name="Havlak P."/>
            <person name="Kuo D.-H."/>
            <person name="Larsson T."/>
            <person name="Lv J."/>
            <person name="Arendt D."/>
            <person name="Savage R."/>
            <person name="Osoegawa K."/>
            <person name="de Jong P."/>
            <person name="Lindberg D.R."/>
            <person name="Seaver E.C."/>
            <person name="Weisblat D.A."/>
            <person name="Putnam N.H."/>
            <person name="Grigoriev I.V."/>
            <person name="Rokhsar D.S."/>
        </authorList>
    </citation>
    <scope>NUCLEOTIDE SEQUENCE</scope>
    <source>
        <strain evidence="4">I ESC-2004</strain>
    </source>
</reference>
<feature type="compositionally biased region" description="Acidic residues" evidence="1">
    <location>
        <begin position="144"/>
        <end position="161"/>
    </location>
</feature>
<dbReference type="AlphaFoldDB" id="R7T423"/>
<evidence type="ECO:0000256" key="1">
    <source>
        <dbReference type="SAM" id="MobiDB-lite"/>
    </source>
</evidence>
<feature type="region of interest" description="Disordered" evidence="1">
    <location>
        <begin position="127"/>
        <end position="161"/>
    </location>
</feature>